<sequence length="1101" mass="113582">MADRFPLIVNPVSQKIEEIVAGDNLDLTGNNIVVGGDTGAGKYLTSDGSVVSWGAPGDVYLDQSQTVTNKTFETCSISGVLNTLVNIPNSSLTNSRITINGTDVPLGGSINTANDNTTYTISAVDGATAVEKIIRLTSAGFGSGVTDDITLAEGSNVTLTRSGDTITIASSFTDTNTVTELRGTTSGNYVTGQVTIAGGGDTTVTQVGNTITVSTNDQDTITRVKGGVSGTFESGDISILQAGATTVSQTGNNITVSSQDTITTLEADDASGTAVTGAVVIAATNAASVSQSGNTITIDAVDTNTVTRVRATATGTYNSGDITIVGSGATTVSQVGTTITVDSEDTDTTYQASNGLNLSGTSFELKNNANLLQDKLSKWDASNAQFTNSIISDDGSTVTVDGNLTVNGTSNKVVFETQTLVIADEQIELRKGNSITGQNGGLQVNRTTDATGTVLTYSAMQWFETGGYWRVYNGINAFRLVTETETQTLTNKTLTSPTMTNPTLGIASATSFNKLIITAPANSATLTIADGKTVTANNTVTLSGVDNSTISFGNGGLVAYRADKLSVFAATTSTELRGTITDETGIGALVFAQSPTLINSIITSSESFDIINTSATTVNAFGAATSITIGSNSSGTTVIRHGLDVNGAVTLGTDENNAITVNGVLSSANTDLYIRGSRAGLGNNDTVTNLIFGLNSGSNFTTGDFNTSYGYETLYLDNEGSRNAGFGYNALRNTTTGSDNTAVGYRALRDNVVGARNTAVGQGALENNQIGGDNVCIGYYAGYGLSGSGNVLIGSASTGDSTSFTYAPLTPTGNNQLVIGSGTDYWLRGDGSFNVTIAHDLNVSNNLNIGGNLTVEGQLTTLNINTLTVDDKNIELAAVEVLLGKSGDVSGTTIINIASTDDMYAGQQLFKVSGTGVIGTGAYITSIDSDTQISYTITGGAITNGDIVFDVGGPNDDTADGAGITVLGSTNKTFNWVKSSAAFTSSEHINIASGKTLKMATVEVISGSRIGPTTGSYLIGAGVAAFEGSIEPNTDANLDFGSPTKRWANIYSADLQLSNEGSANDVDGTWGQYTIQEGEEDLFLINRRSGKKYKFMLQEVN</sequence>
<name>A0A1D8KTF5_9CAUD</name>
<dbReference type="Proteomes" id="UP000202081">
    <property type="component" value="Segment"/>
</dbReference>
<evidence type="ECO:0000313" key="2">
    <source>
        <dbReference type="Proteomes" id="UP000202081"/>
    </source>
</evidence>
<protein>
    <submittedName>
        <fullName evidence="1">Structural protein</fullName>
    </submittedName>
</protein>
<accession>A0A1D8KTF5</accession>
<proteinExistence type="predicted"/>
<dbReference type="RefSeq" id="YP_009324357.1">
    <property type="nucleotide sequence ID" value="NC_031935.1"/>
</dbReference>
<dbReference type="KEGG" id="vg:30309268"/>
<evidence type="ECO:0000313" key="1">
    <source>
        <dbReference type="EMBL" id="AOV61889.1"/>
    </source>
</evidence>
<dbReference type="OrthoDB" id="2776at10239"/>
<gene>
    <name evidence="1" type="ORF">P29B0810_194</name>
</gene>
<dbReference type="EMBL" id="KU686211">
    <property type="protein sequence ID" value="AOV61889.1"/>
    <property type="molecule type" value="Genomic_DNA"/>
</dbReference>
<keyword evidence="2" id="KW-1185">Reference proteome</keyword>
<reference evidence="1 2" key="1">
    <citation type="journal article" date="2016" name="Virology">
        <title>The genomic content and context of auxiliary metabolic genes in marine cyanomyoviruses.</title>
        <authorList>
            <person name="Crummett L.T."/>
            <person name="Puxty R.J."/>
            <person name="Weihe C."/>
            <person name="Marston M.F."/>
            <person name="Martiny J.B."/>
        </authorList>
    </citation>
    <scope>NUCLEOTIDE SEQUENCE [LARGE SCALE GENOMIC DNA]</scope>
    <source>
        <strain evidence="1">0810PA29</strain>
    </source>
</reference>
<dbReference type="GeneID" id="30309268"/>
<organism evidence="1 2">
    <name type="scientific">Synechococcus phage S-WAM2</name>
    <dbReference type="NCBI Taxonomy" id="1815522"/>
    <lineage>
        <taxon>Viruses</taxon>
        <taxon>Duplodnaviria</taxon>
        <taxon>Heunggongvirae</taxon>
        <taxon>Uroviricota</taxon>
        <taxon>Caudoviricetes</taxon>
        <taxon>Pantevenvirales</taxon>
        <taxon>Kyanoviridae</taxon>
        <taxon>Cymopoleiavirus</taxon>
        <taxon>Cymopoleiavirus swam2</taxon>
    </lineage>
</organism>